<keyword evidence="3" id="KW-1185">Reference proteome</keyword>
<dbReference type="HOGENOM" id="CLU_2373686_0_0_1"/>
<organism evidence="2 3">
    <name type="scientific">Pseudocercospora fijiensis (strain CIRAD86)</name>
    <name type="common">Black leaf streak disease fungus</name>
    <name type="synonym">Mycosphaerella fijiensis</name>
    <dbReference type="NCBI Taxonomy" id="383855"/>
    <lineage>
        <taxon>Eukaryota</taxon>
        <taxon>Fungi</taxon>
        <taxon>Dikarya</taxon>
        <taxon>Ascomycota</taxon>
        <taxon>Pezizomycotina</taxon>
        <taxon>Dothideomycetes</taxon>
        <taxon>Dothideomycetidae</taxon>
        <taxon>Mycosphaerellales</taxon>
        <taxon>Mycosphaerellaceae</taxon>
        <taxon>Pseudocercospora</taxon>
    </lineage>
</organism>
<proteinExistence type="predicted"/>
<dbReference type="EMBL" id="KB446568">
    <property type="protein sequence ID" value="EME77157.1"/>
    <property type="molecule type" value="Genomic_DNA"/>
</dbReference>
<evidence type="ECO:0000256" key="1">
    <source>
        <dbReference type="SAM" id="MobiDB-lite"/>
    </source>
</evidence>
<reference evidence="2 3" key="1">
    <citation type="journal article" date="2012" name="PLoS Pathog.">
        <title>Diverse lifestyles and strategies of plant pathogenesis encoded in the genomes of eighteen Dothideomycetes fungi.</title>
        <authorList>
            <person name="Ohm R.A."/>
            <person name="Feau N."/>
            <person name="Henrissat B."/>
            <person name="Schoch C.L."/>
            <person name="Horwitz B.A."/>
            <person name="Barry K.W."/>
            <person name="Condon B.J."/>
            <person name="Copeland A.C."/>
            <person name="Dhillon B."/>
            <person name="Glaser F."/>
            <person name="Hesse C.N."/>
            <person name="Kosti I."/>
            <person name="LaButti K."/>
            <person name="Lindquist E.A."/>
            <person name="Lucas S."/>
            <person name="Salamov A.A."/>
            <person name="Bradshaw R.E."/>
            <person name="Ciuffetti L."/>
            <person name="Hamelin R.C."/>
            <person name="Kema G.H.J."/>
            <person name="Lawrence C."/>
            <person name="Scott J.A."/>
            <person name="Spatafora J.W."/>
            <person name="Turgeon B.G."/>
            <person name="de Wit P.J.G.M."/>
            <person name="Zhong S."/>
            <person name="Goodwin S.B."/>
            <person name="Grigoriev I.V."/>
        </authorList>
    </citation>
    <scope>NUCLEOTIDE SEQUENCE [LARGE SCALE GENOMIC DNA]</scope>
    <source>
        <strain evidence="2 3">CIRAD86</strain>
    </source>
</reference>
<name>M3AI40_PSEFD</name>
<protein>
    <submittedName>
        <fullName evidence="2">Uncharacterized protein</fullName>
    </submittedName>
</protein>
<dbReference type="AlphaFoldDB" id="M3AI40"/>
<dbReference type="RefSeq" id="XP_007932292.1">
    <property type="nucleotide sequence ID" value="XM_007934101.1"/>
</dbReference>
<evidence type="ECO:0000313" key="3">
    <source>
        <dbReference type="Proteomes" id="UP000016932"/>
    </source>
</evidence>
<dbReference type="VEuPathDB" id="FungiDB:MYCFIDRAFT_212711"/>
<evidence type="ECO:0000313" key="2">
    <source>
        <dbReference type="EMBL" id="EME77157.1"/>
    </source>
</evidence>
<feature type="region of interest" description="Disordered" evidence="1">
    <location>
        <begin position="30"/>
        <end position="95"/>
    </location>
</feature>
<gene>
    <name evidence="2" type="ORF">MYCFIDRAFT_212711</name>
</gene>
<sequence>MRMVRLGHSARLGGVDQVLNADHEEILDEVEDPSQSRANIKETETRRSKRTRRSLGVGKFNDTELKAGNPIKLGELSQRTGARRDCSNTSDQQRI</sequence>
<dbReference type="GeneID" id="19337804"/>
<accession>M3AI40</accession>
<dbReference type="Proteomes" id="UP000016932">
    <property type="component" value="Unassembled WGS sequence"/>
</dbReference>
<dbReference type="KEGG" id="pfj:MYCFIDRAFT_212711"/>